<accession>A0ACD0P7N5</accession>
<sequence>MSSQPQTTQPPAKLEEGESLVNILTKGIKVKALSGPSKDAKNVLDGSLETCWTAENRVSPSCRFAIVPSLTFHLEQPVKLGSLHSLALTFAGGFAPIKASLVAKIDPPPSCDETGADALTVVTLFPLDGNGKQYFAIGPTCSSSSSSPPGSDQRETDSFRLDMEGSTDAFGRITVYGIELYAIQKV</sequence>
<protein>
    <submittedName>
        <fullName evidence="1">Uncharacterized protein</fullName>
    </submittedName>
</protein>
<dbReference type="EMBL" id="KZ819693">
    <property type="protein sequence ID" value="PWN54173.1"/>
    <property type="molecule type" value="Genomic_DNA"/>
</dbReference>
<organism evidence="1 2">
    <name type="scientific">Violaceomyces palustris</name>
    <dbReference type="NCBI Taxonomy" id="1673888"/>
    <lineage>
        <taxon>Eukaryota</taxon>
        <taxon>Fungi</taxon>
        <taxon>Dikarya</taxon>
        <taxon>Basidiomycota</taxon>
        <taxon>Ustilaginomycotina</taxon>
        <taxon>Ustilaginomycetes</taxon>
        <taxon>Violaceomycetales</taxon>
        <taxon>Violaceomycetaceae</taxon>
        <taxon>Violaceomyces</taxon>
    </lineage>
</organism>
<keyword evidence="2" id="KW-1185">Reference proteome</keyword>
<gene>
    <name evidence="1" type="ORF">IE53DRAFT_383258</name>
</gene>
<name>A0ACD0P7N5_9BASI</name>
<evidence type="ECO:0000313" key="2">
    <source>
        <dbReference type="Proteomes" id="UP000245626"/>
    </source>
</evidence>
<proteinExistence type="predicted"/>
<dbReference type="Proteomes" id="UP000245626">
    <property type="component" value="Unassembled WGS sequence"/>
</dbReference>
<reference evidence="1 2" key="1">
    <citation type="journal article" date="2018" name="Mol. Biol. Evol.">
        <title>Broad Genomic Sampling Reveals a Smut Pathogenic Ancestry of the Fungal Clade Ustilaginomycotina.</title>
        <authorList>
            <person name="Kijpornyongpan T."/>
            <person name="Mondo S.J."/>
            <person name="Barry K."/>
            <person name="Sandor L."/>
            <person name="Lee J."/>
            <person name="Lipzen A."/>
            <person name="Pangilinan J."/>
            <person name="LaButti K."/>
            <person name="Hainaut M."/>
            <person name="Henrissat B."/>
            <person name="Grigoriev I.V."/>
            <person name="Spatafora J.W."/>
            <person name="Aime M.C."/>
        </authorList>
    </citation>
    <scope>NUCLEOTIDE SEQUENCE [LARGE SCALE GENOMIC DNA]</scope>
    <source>
        <strain evidence="1 2">SA 807</strain>
    </source>
</reference>
<evidence type="ECO:0000313" key="1">
    <source>
        <dbReference type="EMBL" id="PWN54173.1"/>
    </source>
</evidence>